<sequence>MTRRQRQDTVVRTMVAFAKTLKAPTEINMGELRKRLIATGAVPLERMPDFHVPALTATIARMRDELARRGIIIDRRGRVLLENGVAGTVYHISRHPKIASEVFDVPNEVIPPGAMLPKAGGLRTRKASA</sequence>
<reference evidence="1" key="2">
    <citation type="submission" date="2020-09" db="EMBL/GenBank/DDBJ databases">
        <authorList>
            <person name="Sun Q."/>
            <person name="Zhou Y."/>
        </authorList>
    </citation>
    <scope>NUCLEOTIDE SEQUENCE</scope>
    <source>
        <strain evidence="1">CGMCC 1.3617</strain>
    </source>
</reference>
<evidence type="ECO:0000313" key="1">
    <source>
        <dbReference type="EMBL" id="GGJ21859.1"/>
    </source>
</evidence>
<reference evidence="1" key="1">
    <citation type="journal article" date="2014" name="Int. J. Syst. Evol. Microbiol.">
        <title>Complete genome sequence of Corynebacterium casei LMG S-19264T (=DSM 44701T), isolated from a smear-ripened cheese.</title>
        <authorList>
            <consortium name="US DOE Joint Genome Institute (JGI-PGF)"/>
            <person name="Walter F."/>
            <person name="Albersmeier A."/>
            <person name="Kalinowski J."/>
            <person name="Ruckert C."/>
        </authorList>
    </citation>
    <scope>NUCLEOTIDE SEQUENCE</scope>
    <source>
        <strain evidence="1">CGMCC 1.3617</strain>
    </source>
</reference>
<name>A0A917NR47_9PROT</name>
<evidence type="ECO:0000313" key="2">
    <source>
        <dbReference type="Proteomes" id="UP000661507"/>
    </source>
</evidence>
<accession>A0A917NR47</accession>
<dbReference type="AlphaFoldDB" id="A0A917NR47"/>
<proteinExistence type="predicted"/>
<protein>
    <submittedName>
        <fullName evidence="1">Uncharacterized protein</fullName>
    </submittedName>
</protein>
<organism evidence="1 2">
    <name type="scientific">Neoroseomonas lacus</name>
    <dbReference type="NCBI Taxonomy" id="287609"/>
    <lineage>
        <taxon>Bacteria</taxon>
        <taxon>Pseudomonadati</taxon>
        <taxon>Pseudomonadota</taxon>
        <taxon>Alphaproteobacteria</taxon>
        <taxon>Acetobacterales</taxon>
        <taxon>Acetobacteraceae</taxon>
        <taxon>Neoroseomonas</taxon>
    </lineage>
</organism>
<dbReference type="EMBL" id="BMKW01000007">
    <property type="protein sequence ID" value="GGJ21859.1"/>
    <property type="molecule type" value="Genomic_DNA"/>
</dbReference>
<gene>
    <name evidence="1" type="ORF">GCM10011320_31360</name>
</gene>
<comment type="caution">
    <text evidence="1">The sequence shown here is derived from an EMBL/GenBank/DDBJ whole genome shotgun (WGS) entry which is preliminary data.</text>
</comment>
<keyword evidence="2" id="KW-1185">Reference proteome</keyword>
<dbReference type="Proteomes" id="UP000661507">
    <property type="component" value="Unassembled WGS sequence"/>
</dbReference>